<dbReference type="AlphaFoldDB" id="X1B319"/>
<gene>
    <name evidence="1" type="ORF">S01H4_15044</name>
</gene>
<sequence length="76" mass="8425">MGKITVTVPKTDRIYAINKLANAIDTLASALLITPTVSIIGNTIMSSDVGMNVDFREEECDEYEEETEDDIITKEK</sequence>
<dbReference type="EMBL" id="BART01006594">
    <property type="protein sequence ID" value="GAG66386.1"/>
    <property type="molecule type" value="Genomic_DNA"/>
</dbReference>
<reference evidence="1" key="1">
    <citation type="journal article" date="2014" name="Front. Microbiol.">
        <title>High frequency of phylogenetically diverse reductive dehalogenase-homologous genes in deep subseafloor sedimentary metagenomes.</title>
        <authorList>
            <person name="Kawai M."/>
            <person name="Futagami T."/>
            <person name="Toyoda A."/>
            <person name="Takaki Y."/>
            <person name="Nishi S."/>
            <person name="Hori S."/>
            <person name="Arai W."/>
            <person name="Tsubouchi T."/>
            <person name="Morono Y."/>
            <person name="Uchiyama I."/>
            <person name="Ito T."/>
            <person name="Fujiyama A."/>
            <person name="Inagaki F."/>
            <person name="Takami H."/>
        </authorList>
    </citation>
    <scope>NUCLEOTIDE SEQUENCE</scope>
    <source>
        <strain evidence="1">Expedition CK06-06</strain>
    </source>
</reference>
<protein>
    <submittedName>
        <fullName evidence="1">Uncharacterized protein</fullName>
    </submittedName>
</protein>
<organism evidence="1">
    <name type="scientific">marine sediment metagenome</name>
    <dbReference type="NCBI Taxonomy" id="412755"/>
    <lineage>
        <taxon>unclassified sequences</taxon>
        <taxon>metagenomes</taxon>
        <taxon>ecological metagenomes</taxon>
    </lineage>
</organism>
<evidence type="ECO:0000313" key="1">
    <source>
        <dbReference type="EMBL" id="GAG66386.1"/>
    </source>
</evidence>
<proteinExistence type="predicted"/>
<comment type="caution">
    <text evidence="1">The sequence shown here is derived from an EMBL/GenBank/DDBJ whole genome shotgun (WGS) entry which is preliminary data.</text>
</comment>
<name>X1B319_9ZZZZ</name>
<accession>X1B319</accession>